<name>A0A8S5LER6_9CAUD</name>
<dbReference type="EMBL" id="BK014701">
    <property type="protein sequence ID" value="DAD68423.1"/>
    <property type="molecule type" value="Genomic_DNA"/>
</dbReference>
<sequence>MKIECLFKDRGILTFDADRVAFTHDGNVSFIKHNGFRIKVSYKKKYPDDFVVRINSQIMLKGDLANKLKEFGVTEDFWVAFIGFEN</sequence>
<accession>A0A8S5LER6</accession>
<reference evidence="1" key="1">
    <citation type="journal article" date="2021" name="Proc. Natl. Acad. Sci. U.S.A.">
        <title>A Catalog of Tens of Thousands of Viruses from Human Metagenomes Reveals Hidden Associations with Chronic Diseases.</title>
        <authorList>
            <person name="Tisza M.J."/>
            <person name="Buck C.B."/>
        </authorList>
    </citation>
    <scope>NUCLEOTIDE SEQUENCE</scope>
    <source>
        <strain evidence="1">CtTic26</strain>
    </source>
</reference>
<protein>
    <submittedName>
        <fullName evidence="1">Uncharacterized protein</fullName>
    </submittedName>
</protein>
<evidence type="ECO:0000313" key="1">
    <source>
        <dbReference type="EMBL" id="DAD68423.1"/>
    </source>
</evidence>
<organism evidence="1">
    <name type="scientific">Siphoviridae sp. ctTic26</name>
    <dbReference type="NCBI Taxonomy" id="2823583"/>
    <lineage>
        <taxon>Viruses</taxon>
        <taxon>Duplodnaviria</taxon>
        <taxon>Heunggongvirae</taxon>
        <taxon>Uroviricota</taxon>
        <taxon>Caudoviricetes</taxon>
    </lineage>
</organism>
<proteinExistence type="predicted"/>